<evidence type="ECO:0000313" key="4">
    <source>
        <dbReference type="Proteomes" id="UP000014760"/>
    </source>
</evidence>
<gene>
    <name evidence="2" type="ORF">CAPTEDRAFT_211548</name>
</gene>
<dbReference type="Proteomes" id="UP000014760">
    <property type="component" value="Unassembled WGS sequence"/>
</dbReference>
<proteinExistence type="predicted"/>
<reference evidence="2 4" key="2">
    <citation type="journal article" date="2013" name="Nature">
        <title>Insights into bilaterian evolution from three spiralian genomes.</title>
        <authorList>
            <person name="Simakov O."/>
            <person name="Marletaz F."/>
            <person name="Cho S.J."/>
            <person name="Edsinger-Gonzales E."/>
            <person name="Havlak P."/>
            <person name="Hellsten U."/>
            <person name="Kuo D.H."/>
            <person name="Larsson T."/>
            <person name="Lv J."/>
            <person name="Arendt D."/>
            <person name="Savage R."/>
            <person name="Osoegawa K."/>
            <person name="de Jong P."/>
            <person name="Grimwood J."/>
            <person name="Chapman J.A."/>
            <person name="Shapiro H."/>
            <person name="Aerts A."/>
            <person name="Otillar R.P."/>
            <person name="Terry A.Y."/>
            <person name="Boore J.L."/>
            <person name="Grigoriev I.V."/>
            <person name="Lindberg D.R."/>
            <person name="Seaver E.C."/>
            <person name="Weisblat D.A."/>
            <person name="Putnam N.H."/>
            <person name="Rokhsar D.S."/>
        </authorList>
    </citation>
    <scope>NUCLEOTIDE SEQUENCE</scope>
    <source>
        <strain evidence="2 4">I ESC-2004</strain>
    </source>
</reference>
<sequence length="222" mass="25211">MPKIDLQQVHIKLQLKKRTPVTCMEFQVPLHANIMISLRGSVITLLVSFFNVTECLTMTSEVVTLHRGRGISLNYSAQASDITDSVLACSCMCISKPCCLTAIFDEFNSTCVMYDVGVHRHEVDKEDSVIIQRQWDQGIVHHRWADPIPNKRIQGRNTFTVTTPSFAQCQEICFWNPYTNAVEYKASKNECRCQSSSHLMISPVEFDDQDGVMYSHLFCAAH</sequence>
<feature type="domain" description="Apple" evidence="1">
    <location>
        <begin position="148"/>
        <end position="219"/>
    </location>
</feature>
<name>R7TW97_CAPTE</name>
<dbReference type="AlphaFoldDB" id="R7TW97"/>
<dbReference type="EMBL" id="KB309035">
    <property type="protein sequence ID" value="ELT95721.1"/>
    <property type="molecule type" value="Genomic_DNA"/>
</dbReference>
<dbReference type="Pfam" id="PF00024">
    <property type="entry name" value="PAN_1"/>
    <property type="match status" value="1"/>
</dbReference>
<evidence type="ECO:0000313" key="3">
    <source>
        <dbReference type="EnsemblMetazoa" id="CapteP211548"/>
    </source>
</evidence>
<reference evidence="4" key="1">
    <citation type="submission" date="2012-12" db="EMBL/GenBank/DDBJ databases">
        <authorList>
            <person name="Hellsten U."/>
            <person name="Grimwood J."/>
            <person name="Chapman J.A."/>
            <person name="Shapiro H."/>
            <person name="Aerts A."/>
            <person name="Otillar R.P."/>
            <person name="Terry A.Y."/>
            <person name="Boore J.L."/>
            <person name="Simakov O."/>
            <person name="Marletaz F."/>
            <person name="Cho S.-J."/>
            <person name="Edsinger-Gonzales E."/>
            <person name="Havlak P."/>
            <person name="Kuo D.-H."/>
            <person name="Larsson T."/>
            <person name="Lv J."/>
            <person name="Arendt D."/>
            <person name="Savage R."/>
            <person name="Osoegawa K."/>
            <person name="de Jong P."/>
            <person name="Lindberg D.R."/>
            <person name="Seaver E.C."/>
            <person name="Weisblat D.A."/>
            <person name="Putnam N.H."/>
            <person name="Grigoriev I.V."/>
            <person name="Rokhsar D.S."/>
        </authorList>
    </citation>
    <scope>NUCLEOTIDE SEQUENCE</scope>
    <source>
        <strain evidence="4">I ESC-2004</strain>
    </source>
</reference>
<dbReference type="EMBL" id="AMQN01011703">
    <property type="status" value="NOT_ANNOTATED_CDS"/>
    <property type="molecule type" value="Genomic_DNA"/>
</dbReference>
<organism evidence="2">
    <name type="scientific">Capitella teleta</name>
    <name type="common">Polychaete worm</name>
    <dbReference type="NCBI Taxonomy" id="283909"/>
    <lineage>
        <taxon>Eukaryota</taxon>
        <taxon>Metazoa</taxon>
        <taxon>Spiralia</taxon>
        <taxon>Lophotrochozoa</taxon>
        <taxon>Annelida</taxon>
        <taxon>Polychaeta</taxon>
        <taxon>Sedentaria</taxon>
        <taxon>Scolecida</taxon>
        <taxon>Capitellidae</taxon>
        <taxon>Capitella</taxon>
    </lineage>
</organism>
<reference evidence="3" key="3">
    <citation type="submission" date="2015-06" db="UniProtKB">
        <authorList>
            <consortium name="EnsemblMetazoa"/>
        </authorList>
    </citation>
    <scope>IDENTIFICATION</scope>
</reference>
<evidence type="ECO:0000313" key="2">
    <source>
        <dbReference type="EMBL" id="ELT95721.1"/>
    </source>
</evidence>
<dbReference type="InterPro" id="IPR003609">
    <property type="entry name" value="Pan_app"/>
</dbReference>
<evidence type="ECO:0000259" key="1">
    <source>
        <dbReference type="Pfam" id="PF00024"/>
    </source>
</evidence>
<keyword evidence="4" id="KW-1185">Reference proteome</keyword>
<protein>
    <recommendedName>
        <fullName evidence="1">Apple domain-containing protein</fullName>
    </recommendedName>
</protein>
<accession>R7TW97</accession>
<dbReference type="EnsemblMetazoa" id="CapteT211548">
    <property type="protein sequence ID" value="CapteP211548"/>
    <property type="gene ID" value="CapteG211548"/>
</dbReference>
<dbReference type="HOGENOM" id="CLU_1442392_0_0_1"/>